<dbReference type="InterPro" id="IPR024535">
    <property type="entry name" value="RHGA/B-epi-like_pectate_lyase"/>
</dbReference>
<evidence type="ECO:0000313" key="2">
    <source>
        <dbReference type="EMBL" id="POH60839.1"/>
    </source>
</evidence>
<dbReference type="PROSITE" id="PS51318">
    <property type="entry name" value="TAT"/>
    <property type="match status" value="1"/>
</dbReference>
<dbReference type="NCBIfam" id="TIGR01409">
    <property type="entry name" value="TAT_signal_seq"/>
    <property type="match status" value="1"/>
</dbReference>
<dbReference type="EMBL" id="PPXD01000033">
    <property type="protein sequence ID" value="POH60839.1"/>
    <property type="molecule type" value="Genomic_DNA"/>
</dbReference>
<comment type="caution">
    <text evidence="2">The sequence shown here is derived from an EMBL/GenBank/DDBJ whole genome shotgun (WGS) entry which is preliminary data.</text>
</comment>
<dbReference type="Gene3D" id="2.160.20.10">
    <property type="entry name" value="Single-stranded right-handed beta-helix, Pectin lyase-like"/>
    <property type="match status" value="1"/>
</dbReference>
<dbReference type="InterPro" id="IPR006311">
    <property type="entry name" value="TAT_signal"/>
</dbReference>
<keyword evidence="3" id="KW-1185">Reference proteome</keyword>
<proteinExistence type="predicted"/>
<feature type="domain" description="Rhamnogalacturonase A/B/Epimerase-like pectate lyase" evidence="1">
    <location>
        <begin position="74"/>
        <end position="132"/>
    </location>
</feature>
<dbReference type="Proteomes" id="UP000237340">
    <property type="component" value="Unassembled WGS sequence"/>
</dbReference>
<organism evidence="2 3">
    <name type="scientific">Cryobacterium zongtaii</name>
    <dbReference type="NCBI Taxonomy" id="1259217"/>
    <lineage>
        <taxon>Bacteria</taxon>
        <taxon>Bacillati</taxon>
        <taxon>Actinomycetota</taxon>
        <taxon>Actinomycetes</taxon>
        <taxon>Micrococcales</taxon>
        <taxon>Microbacteriaceae</taxon>
        <taxon>Cryobacterium</taxon>
    </lineage>
</organism>
<evidence type="ECO:0000259" key="1">
    <source>
        <dbReference type="Pfam" id="PF12708"/>
    </source>
</evidence>
<reference evidence="2 3" key="1">
    <citation type="submission" date="2018-01" db="EMBL/GenBank/DDBJ databases">
        <title>Cryobacterium sp. nov., from glaciers in China.</title>
        <authorList>
            <person name="Liu Q."/>
            <person name="Xin Y.-H."/>
        </authorList>
    </citation>
    <scope>NUCLEOTIDE SEQUENCE [LARGE SCALE GENOMIC DNA]</scope>
    <source>
        <strain evidence="2 3">TMN-42</strain>
    </source>
</reference>
<dbReference type="RefSeq" id="WP_103462067.1">
    <property type="nucleotide sequence ID" value="NZ_PPXD01000033.1"/>
</dbReference>
<dbReference type="InterPro" id="IPR019546">
    <property type="entry name" value="TAT_signal_bac_arc"/>
</dbReference>
<gene>
    <name evidence="2" type="ORF">C3B61_19270</name>
</gene>
<protein>
    <recommendedName>
        <fullName evidence="1">Rhamnogalacturonase A/B/Epimerase-like pectate lyase domain-containing protein</fullName>
    </recommendedName>
</protein>
<dbReference type="AlphaFoldDB" id="A0A2S3Z702"/>
<dbReference type="SUPFAM" id="SSF51126">
    <property type="entry name" value="Pectin lyase-like"/>
    <property type="match status" value="1"/>
</dbReference>
<dbReference type="Pfam" id="PF12708">
    <property type="entry name" value="Pect-lyase_RHGA_epim"/>
    <property type="match status" value="1"/>
</dbReference>
<sequence length="550" mass="59164">MEGTRVPTGKDTRLSDQKSRRAFLKAAGVAAAGVTGGAVAQFQTLDSATAATLVEPPQATLTTLSSRITESTGVSLRDFGAVGDGVTDDTEAIAAALASGGQILVPSGNFRMTRTISRSFSGVDLRGRPGARIFSDTASALFRMLETDEAHFEGIYFEITTVDAAPDNAVGIFYSLSVGVKNVVWTDCTFRVARRAVNAIKIVADNANGEFCVENVFARSCEFIECARMGLEIQDHTVNPTVTRVRNVGAINCLFESCGALAHGIDLSFSGPILGAASIQNRFRGSITIALECAGGHLYPILTDNTFEALGANAQTISLTGSSMVHGPVIERNRSLGRSGFGARFWNLTDARLSHNILQFNGYVHVRDCIRGVAIGENYDSGGAYSLFVESTPARECADNVWLRCRFSTLVSAAPYSVTRFYGAKTFRNTVQEGSYGRKLGVRMDQLAGAELNELRRCCNQGTAWAPIRSVPLLDSNRSISIDETDCDAFVFSGALTRERLVTFPPCNRAWQMRNATTRVVSVTAGSSSIQIRPGESRLVSIEVRTITYA</sequence>
<evidence type="ECO:0000313" key="3">
    <source>
        <dbReference type="Proteomes" id="UP000237340"/>
    </source>
</evidence>
<dbReference type="InterPro" id="IPR012334">
    <property type="entry name" value="Pectin_lyas_fold"/>
</dbReference>
<accession>A0A2S3Z702</accession>
<dbReference type="InterPro" id="IPR011050">
    <property type="entry name" value="Pectin_lyase_fold/virulence"/>
</dbReference>
<name>A0A2S3Z702_9MICO</name>